<name>A0A158KH92_9BURK</name>
<evidence type="ECO:0008006" key="4">
    <source>
        <dbReference type="Google" id="ProtNLM"/>
    </source>
</evidence>
<organism evidence="2 3">
    <name type="scientific">Caballeronia terrestris</name>
    <dbReference type="NCBI Taxonomy" id="1226301"/>
    <lineage>
        <taxon>Bacteria</taxon>
        <taxon>Pseudomonadati</taxon>
        <taxon>Pseudomonadota</taxon>
        <taxon>Betaproteobacteria</taxon>
        <taxon>Burkholderiales</taxon>
        <taxon>Burkholderiaceae</taxon>
        <taxon>Caballeronia</taxon>
    </lineage>
</organism>
<protein>
    <recommendedName>
        <fullName evidence="4">Lipoprotein</fullName>
    </recommendedName>
</protein>
<feature type="signal peptide" evidence="1">
    <location>
        <begin position="1"/>
        <end position="17"/>
    </location>
</feature>
<evidence type="ECO:0000313" key="3">
    <source>
        <dbReference type="Proteomes" id="UP000054925"/>
    </source>
</evidence>
<reference evidence="2" key="1">
    <citation type="submission" date="2016-01" db="EMBL/GenBank/DDBJ databases">
        <authorList>
            <person name="Peeters C."/>
        </authorList>
    </citation>
    <scope>NUCLEOTIDE SEQUENCE [LARGE SCALE GENOMIC DNA]</scope>
    <source>
        <strain evidence="2">LMG 22937</strain>
    </source>
</reference>
<evidence type="ECO:0000256" key="1">
    <source>
        <dbReference type="SAM" id="SignalP"/>
    </source>
</evidence>
<keyword evidence="1" id="KW-0732">Signal</keyword>
<proteinExistence type="predicted"/>
<comment type="caution">
    <text evidence="2">The sequence shown here is derived from an EMBL/GenBank/DDBJ whole genome shotgun (WGS) entry which is preliminary data.</text>
</comment>
<evidence type="ECO:0000313" key="2">
    <source>
        <dbReference type="EMBL" id="SAL80424.1"/>
    </source>
</evidence>
<feature type="chain" id="PRO_5011118367" description="Lipoprotein" evidence="1">
    <location>
        <begin position="18"/>
        <end position="154"/>
    </location>
</feature>
<accession>A0A158KH92</accession>
<keyword evidence="3" id="KW-1185">Reference proteome</keyword>
<dbReference type="EMBL" id="FCOL02000055">
    <property type="protein sequence ID" value="SAL80424.1"/>
    <property type="molecule type" value="Genomic_DNA"/>
</dbReference>
<gene>
    <name evidence="2" type="ORF">AWB67_05620</name>
</gene>
<dbReference type="RefSeq" id="WP_087659435.1">
    <property type="nucleotide sequence ID" value="NZ_FCOL02000055.1"/>
</dbReference>
<dbReference type="AlphaFoldDB" id="A0A158KH92"/>
<dbReference type="Proteomes" id="UP000054925">
    <property type="component" value="Unassembled WGS sequence"/>
</dbReference>
<sequence>MRKLLLALVFVPRLAFASDWTVVNAEVKDWRGYRAHETGDGKMQNSTVSIVVDRDSIVTNGKYKKVYWKQIANKDGYTLDQIYLSRYNCEAHTQSFERLGSRTASNLPYKWVDIAFNPTNQPPKNGEDFGVGFEPDDPADHVFSAVCLNKWKQG</sequence>